<dbReference type="InterPro" id="IPR036388">
    <property type="entry name" value="WH-like_DNA-bd_sf"/>
</dbReference>
<dbReference type="Pfam" id="PF13776">
    <property type="entry name" value="DUF4172"/>
    <property type="match status" value="1"/>
</dbReference>
<proteinExistence type="predicted"/>
<dbReference type="PROSITE" id="PS51459">
    <property type="entry name" value="FIDO"/>
    <property type="match status" value="1"/>
</dbReference>
<dbReference type="Gene3D" id="1.10.10.10">
    <property type="entry name" value="Winged helix-like DNA-binding domain superfamily/Winged helix DNA-binding domain"/>
    <property type="match status" value="1"/>
</dbReference>
<dbReference type="Pfam" id="PF02661">
    <property type="entry name" value="Fic"/>
    <property type="match status" value="1"/>
</dbReference>
<evidence type="ECO:0000313" key="5">
    <source>
        <dbReference type="Proteomes" id="UP000233597"/>
    </source>
</evidence>
<dbReference type="AlphaFoldDB" id="A0A2N3KIP8"/>
<reference evidence="4 5" key="1">
    <citation type="submission" date="2017-09" db="EMBL/GenBank/DDBJ databases">
        <title>Biodiversity and function of Thalassospira species in the particle-attached aromatic-hydrocarbon-degrading consortia from the surface seawater of the South China Sea.</title>
        <authorList>
            <person name="Dong C."/>
            <person name="Liu R."/>
            <person name="Shao Z."/>
        </authorList>
    </citation>
    <scope>NUCLEOTIDE SEQUENCE [LARGE SCALE GENOMIC DNA]</scope>
    <source>
        <strain evidence="4 5">CSC1P2</strain>
    </source>
</reference>
<dbReference type="InterPro" id="IPR003812">
    <property type="entry name" value="Fido"/>
</dbReference>
<evidence type="ECO:0000256" key="1">
    <source>
        <dbReference type="PIRSR" id="PIRSR640198-1"/>
    </source>
</evidence>
<dbReference type="Gene3D" id="1.10.3290.10">
    <property type="entry name" value="Fido-like domain"/>
    <property type="match status" value="1"/>
</dbReference>
<feature type="active site" evidence="1">
    <location>
        <position position="206"/>
    </location>
</feature>
<feature type="binding site" evidence="2">
    <location>
        <begin position="210"/>
        <end position="217"/>
    </location>
    <ligand>
        <name>ATP</name>
        <dbReference type="ChEBI" id="CHEBI:30616"/>
    </ligand>
</feature>
<protein>
    <submittedName>
        <fullName evidence="4">Cell filamentation protein Fic</fullName>
    </submittedName>
</protein>
<dbReference type="GO" id="GO:0005524">
    <property type="term" value="F:ATP binding"/>
    <property type="evidence" value="ECO:0007669"/>
    <property type="project" value="UniProtKB-KW"/>
</dbReference>
<name>A0A2N3KIP8_9PROT</name>
<dbReference type="InterPro" id="IPR040198">
    <property type="entry name" value="Fido_containing"/>
</dbReference>
<keyword evidence="2" id="KW-0547">Nucleotide-binding</keyword>
<evidence type="ECO:0000313" key="4">
    <source>
        <dbReference type="EMBL" id="PKR50421.1"/>
    </source>
</evidence>
<evidence type="ECO:0000256" key="2">
    <source>
        <dbReference type="PIRSR" id="PIRSR640198-2"/>
    </source>
</evidence>
<keyword evidence="2" id="KW-0067">ATP-binding</keyword>
<dbReference type="Proteomes" id="UP000233597">
    <property type="component" value="Unassembled WGS sequence"/>
</dbReference>
<gene>
    <name evidence="4" type="ORF">COO20_21325</name>
</gene>
<accession>A0A2N3KIP8</accession>
<dbReference type="SUPFAM" id="SSF140931">
    <property type="entry name" value="Fic-like"/>
    <property type="match status" value="1"/>
</dbReference>
<dbReference type="PANTHER" id="PTHR13504">
    <property type="entry name" value="FIDO DOMAIN-CONTAINING PROTEIN DDB_G0283145"/>
    <property type="match status" value="1"/>
</dbReference>
<dbReference type="RefSeq" id="WP_101270243.1">
    <property type="nucleotide sequence ID" value="NZ_NWTK01000017.1"/>
</dbReference>
<feature type="binding site" evidence="2">
    <location>
        <begin position="248"/>
        <end position="249"/>
    </location>
    <ligand>
        <name>ATP</name>
        <dbReference type="ChEBI" id="CHEBI:30616"/>
    </ligand>
</feature>
<dbReference type="OrthoDB" id="9813719at2"/>
<dbReference type="InterPro" id="IPR025230">
    <property type="entry name" value="DUF4172"/>
</dbReference>
<feature type="domain" description="Fido" evidence="3">
    <location>
        <begin position="112"/>
        <end position="271"/>
    </location>
</feature>
<sequence length="471" mass="52754">MSWIWEDTDWTNFGWDREELRVLLPAIYRQQGQLSGLARAQGNSDQSALNALLENIVQSSAIEGENLDRESVKSSLVNKLGLVDEARGRSTDKSDGLVEMMLDAVTNVYEPLTEERLFKWHRQLFPENEFRIEPIDVGKYRTEGVMQVVSSRPSHMPVVHFQAPPVDRVNQEMVDFITWFNESAGDPSLDPIERAALAHFRFVTIHPFDDGNGRIGRAIGDLALGQADPESIRLYAMSAGIAKDRKGYYQALENAQKGGANLSGWVNWFARTLDKSLGLACERIDQTLTKTRFWEQHRETHLNPEQHKALNKLLDGKFPDGLSASKYAAFAQVSKATATRHLTDLVEKGCLKIFGGGGRSTRYAVRNQESMPIQPLSVDITHDAALKKRVLTELTALPSSRLAEIEQATRGRLKAIEEQPKPSRLELQEKRGLIAGLKLIDQVSQASMRSPDKPVSTINQINAVKGGFRQR</sequence>
<evidence type="ECO:0000259" key="3">
    <source>
        <dbReference type="PROSITE" id="PS51459"/>
    </source>
</evidence>
<comment type="caution">
    <text evidence="4">The sequence shown here is derived from an EMBL/GenBank/DDBJ whole genome shotgun (WGS) entry which is preliminary data.</text>
</comment>
<organism evidence="4 5">
    <name type="scientific">Thalassospira marina</name>
    <dbReference type="NCBI Taxonomy" id="2048283"/>
    <lineage>
        <taxon>Bacteria</taxon>
        <taxon>Pseudomonadati</taxon>
        <taxon>Pseudomonadota</taxon>
        <taxon>Alphaproteobacteria</taxon>
        <taxon>Rhodospirillales</taxon>
        <taxon>Thalassospiraceae</taxon>
        <taxon>Thalassospira</taxon>
    </lineage>
</organism>
<dbReference type="PANTHER" id="PTHR13504:SF33">
    <property type="entry name" value="FIC FAMILY PROTEIN"/>
    <property type="match status" value="1"/>
</dbReference>
<dbReference type="EMBL" id="NWTK01000017">
    <property type="protein sequence ID" value="PKR50421.1"/>
    <property type="molecule type" value="Genomic_DNA"/>
</dbReference>
<dbReference type="InterPro" id="IPR036597">
    <property type="entry name" value="Fido-like_dom_sf"/>
</dbReference>